<proteinExistence type="inferred from homology"/>
<keyword evidence="10" id="KW-1185">Reference proteome</keyword>
<feature type="domain" description="ABC transmembrane type-1" evidence="8">
    <location>
        <begin position="95"/>
        <end position="297"/>
    </location>
</feature>
<dbReference type="Proteomes" id="UP000622552">
    <property type="component" value="Unassembled WGS sequence"/>
</dbReference>
<dbReference type="SUPFAM" id="SSF161098">
    <property type="entry name" value="MetI-like"/>
    <property type="match status" value="1"/>
</dbReference>
<evidence type="ECO:0000259" key="8">
    <source>
        <dbReference type="PROSITE" id="PS50928"/>
    </source>
</evidence>
<keyword evidence="6 7" id="KW-0472">Membrane</keyword>
<dbReference type="EMBL" id="JADOUF010000001">
    <property type="protein sequence ID" value="MBG6136391.1"/>
    <property type="molecule type" value="Genomic_DNA"/>
</dbReference>
<keyword evidence="5 7" id="KW-1133">Transmembrane helix</keyword>
<comment type="caution">
    <text evidence="9">The sequence shown here is derived from an EMBL/GenBank/DDBJ whole genome shotgun (WGS) entry which is preliminary data.</text>
</comment>
<dbReference type="InterPro" id="IPR045621">
    <property type="entry name" value="BPD_transp_1_N"/>
</dbReference>
<dbReference type="InterPro" id="IPR035906">
    <property type="entry name" value="MetI-like_sf"/>
</dbReference>
<dbReference type="AlphaFoldDB" id="A0A8J7GES1"/>
<name>A0A8J7GES1_9ACTN</name>
<keyword evidence="3" id="KW-1003">Cell membrane</keyword>
<gene>
    <name evidence="9" type="ORF">IW245_002585</name>
</gene>
<evidence type="ECO:0000313" key="9">
    <source>
        <dbReference type="EMBL" id="MBG6136391.1"/>
    </source>
</evidence>
<evidence type="ECO:0000256" key="3">
    <source>
        <dbReference type="ARBA" id="ARBA00022475"/>
    </source>
</evidence>
<keyword evidence="2 7" id="KW-0813">Transport</keyword>
<comment type="subcellular location">
    <subcellularLocation>
        <location evidence="1 7">Cell membrane</location>
        <topology evidence="1 7">Multi-pass membrane protein</topology>
    </subcellularLocation>
</comment>
<sequence length="312" mass="32153">MLRYTIGRLGVGLAQLFVVATGVFVLTAALPGDAAVVAAGDLPDPARIAVIRHSLGLDRPAWDRYVDWLTDLVTGDLGTSLVTGRPVGDVLGAAVGPTALLAGVTLAVLLPLSLLLGVLAALREGGRVDRAISAATVALHAVPEYALAVLLVAVFALWLGVLPATAVGGSLAQTPVLLVLPVTVLFARSAASLVRLIRAGMVDALASEYVAHVRRHGLSPWRVVLRHALPNALVPAVQQLARTVDWLFGGIVVVEAVFAVPGLAAAIVEAVSGRDIPVVQAATVLVGAVVICVNLAADLTAYRLTPRAQVTR</sequence>
<feature type="transmembrane region" description="Helical" evidence="7">
    <location>
        <begin position="99"/>
        <end position="122"/>
    </location>
</feature>
<dbReference type="Gene3D" id="1.10.3720.10">
    <property type="entry name" value="MetI-like"/>
    <property type="match status" value="1"/>
</dbReference>
<accession>A0A8J7GES1</accession>
<organism evidence="9 10">
    <name type="scientific">Longispora fulva</name>
    <dbReference type="NCBI Taxonomy" id="619741"/>
    <lineage>
        <taxon>Bacteria</taxon>
        <taxon>Bacillati</taxon>
        <taxon>Actinomycetota</taxon>
        <taxon>Actinomycetes</taxon>
        <taxon>Micromonosporales</taxon>
        <taxon>Micromonosporaceae</taxon>
        <taxon>Longispora</taxon>
    </lineage>
</organism>
<dbReference type="InterPro" id="IPR000515">
    <property type="entry name" value="MetI-like"/>
</dbReference>
<evidence type="ECO:0000256" key="4">
    <source>
        <dbReference type="ARBA" id="ARBA00022692"/>
    </source>
</evidence>
<evidence type="ECO:0000256" key="2">
    <source>
        <dbReference type="ARBA" id="ARBA00022448"/>
    </source>
</evidence>
<feature type="transmembrane region" description="Helical" evidence="7">
    <location>
        <begin position="134"/>
        <end position="159"/>
    </location>
</feature>
<feature type="transmembrane region" description="Helical" evidence="7">
    <location>
        <begin position="246"/>
        <end position="267"/>
    </location>
</feature>
<comment type="similarity">
    <text evidence="7">Belongs to the binding-protein-dependent transport system permease family.</text>
</comment>
<feature type="transmembrane region" description="Helical" evidence="7">
    <location>
        <begin position="279"/>
        <end position="297"/>
    </location>
</feature>
<protein>
    <submittedName>
        <fullName evidence="9">Peptide/nickel transport system permease protein</fullName>
    </submittedName>
</protein>
<dbReference type="GO" id="GO:0055085">
    <property type="term" value="P:transmembrane transport"/>
    <property type="evidence" value="ECO:0007669"/>
    <property type="project" value="InterPro"/>
</dbReference>
<evidence type="ECO:0000256" key="5">
    <source>
        <dbReference type="ARBA" id="ARBA00022989"/>
    </source>
</evidence>
<dbReference type="RefSeq" id="WP_197003374.1">
    <property type="nucleotide sequence ID" value="NZ_BONS01000015.1"/>
</dbReference>
<dbReference type="Pfam" id="PF19300">
    <property type="entry name" value="BPD_transp_1_N"/>
    <property type="match status" value="1"/>
</dbReference>
<evidence type="ECO:0000256" key="7">
    <source>
        <dbReference type="RuleBase" id="RU363032"/>
    </source>
</evidence>
<feature type="transmembrane region" description="Helical" evidence="7">
    <location>
        <begin position="171"/>
        <end position="191"/>
    </location>
</feature>
<dbReference type="PANTHER" id="PTHR43163:SF3">
    <property type="entry name" value="PEPTIDE ABC TRANSPORTER PERMEASE PROTEIN"/>
    <property type="match status" value="1"/>
</dbReference>
<dbReference type="PROSITE" id="PS50928">
    <property type="entry name" value="ABC_TM1"/>
    <property type="match status" value="1"/>
</dbReference>
<reference evidence="9" key="1">
    <citation type="submission" date="2020-11" db="EMBL/GenBank/DDBJ databases">
        <title>Sequencing the genomes of 1000 actinobacteria strains.</title>
        <authorList>
            <person name="Klenk H.-P."/>
        </authorList>
    </citation>
    <scope>NUCLEOTIDE SEQUENCE</scope>
    <source>
        <strain evidence="9">DSM 45356</strain>
    </source>
</reference>
<dbReference type="PANTHER" id="PTHR43163">
    <property type="entry name" value="DIPEPTIDE TRANSPORT SYSTEM PERMEASE PROTEIN DPPB-RELATED"/>
    <property type="match status" value="1"/>
</dbReference>
<evidence type="ECO:0000256" key="1">
    <source>
        <dbReference type="ARBA" id="ARBA00004651"/>
    </source>
</evidence>
<evidence type="ECO:0000256" key="6">
    <source>
        <dbReference type="ARBA" id="ARBA00023136"/>
    </source>
</evidence>
<dbReference type="GO" id="GO:0005886">
    <property type="term" value="C:plasma membrane"/>
    <property type="evidence" value="ECO:0007669"/>
    <property type="project" value="UniProtKB-SubCell"/>
</dbReference>
<keyword evidence="4 7" id="KW-0812">Transmembrane</keyword>
<evidence type="ECO:0000313" key="10">
    <source>
        <dbReference type="Proteomes" id="UP000622552"/>
    </source>
</evidence>
<dbReference type="Pfam" id="PF00528">
    <property type="entry name" value="BPD_transp_1"/>
    <property type="match status" value="1"/>
</dbReference>
<dbReference type="CDD" id="cd06261">
    <property type="entry name" value="TM_PBP2"/>
    <property type="match status" value="1"/>
</dbReference>